<organism evidence="2 3">
    <name type="scientific">Jannaschia donghaensis</name>
    <dbReference type="NCBI Taxonomy" id="420998"/>
    <lineage>
        <taxon>Bacteria</taxon>
        <taxon>Pseudomonadati</taxon>
        <taxon>Pseudomonadota</taxon>
        <taxon>Alphaproteobacteria</taxon>
        <taxon>Rhodobacterales</taxon>
        <taxon>Roseobacteraceae</taxon>
        <taxon>Jannaschia</taxon>
    </lineage>
</organism>
<sequence>MEQLEQDARMIVRPSRPPGGGPFEPKPDKVNILDEEIDDSNRLFFVDPVLQSLRKQRYLVSTDTLNRSRHAHSCLLARAYNTPKFSRSLGP</sequence>
<reference evidence="2 3" key="1">
    <citation type="submission" date="2015-07" db="EMBL/GenBank/DDBJ databases">
        <authorList>
            <person name="Noorani M."/>
        </authorList>
    </citation>
    <scope>NUCLEOTIDE SEQUENCE [LARGE SCALE GENOMIC DNA]</scope>
    <source>
        <strain evidence="2 3">CECT 7802</strain>
    </source>
</reference>
<proteinExistence type="predicted"/>
<protein>
    <submittedName>
        <fullName evidence="2">Uncharacterized protein</fullName>
    </submittedName>
</protein>
<feature type="region of interest" description="Disordered" evidence="1">
    <location>
        <begin position="1"/>
        <end position="27"/>
    </location>
</feature>
<evidence type="ECO:0000313" key="2">
    <source>
        <dbReference type="EMBL" id="CTQ49450.1"/>
    </source>
</evidence>
<dbReference type="AlphaFoldDB" id="A0A0M6YHL3"/>
<gene>
    <name evidence="2" type="ORF">JDO7802_01464</name>
</gene>
<dbReference type="Proteomes" id="UP000049222">
    <property type="component" value="Unassembled WGS sequence"/>
</dbReference>
<dbReference type="EMBL" id="CXSU01000011">
    <property type="protein sequence ID" value="CTQ49450.1"/>
    <property type="molecule type" value="Genomic_DNA"/>
</dbReference>
<feature type="compositionally biased region" description="Basic and acidic residues" evidence="1">
    <location>
        <begin position="1"/>
        <end position="10"/>
    </location>
</feature>
<evidence type="ECO:0000256" key="1">
    <source>
        <dbReference type="SAM" id="MobiDB-lite"/>
    </source>
</evidence>
<accession>A0A0M6YHL3</accession>
<name>A0A0M6YHL3_9RHOB</name>
<evidence type="ECO:0000313" key="3">
    <source>
        <dbReference type="Proteomes" id="UP000049222"/>
    </source>
</evidence>
<dbReference type="STRING" id="420998.JDO7802_01464"/>
<keyword evidence="3" id="KW-1185">Reference proteome</keyword>